<proteinExistence type="predicted"/>
<evidence type="ECO:0000259" key="2">
    <source>
        <dbReference type="Pfam" id="PF01757"/>
    </source>
</evidence>
<dbReference type="GO" id="GO:0016747">
    <property type="term" value="F:acyltransferase activity, transferring groups other than amino-acyl groups"/>
    <property type="evidence" value="ECO:0007669"/>
    <property type="project" value="InterPro"/>
</dbReference>
<dbReference type="Proteomes" id="UP000484875">
    <property type="component" value="Unassembled WGS sequence"/>
</dbReference>
<dbReference type="Pfam" id="PF19040">
    <property type="entry name" value="SGNH"/>
    <property type="match status" value="1"/>
</dbReference>
<feature type="transmembrane region" description="Helical" evidence="1">
    <location>
        <begin position="303"/>
        <end position="324"/>
    </location>
</feature>
<dbReference type="InterPro" id="IPR050879">
    <property type="entry name" value="Acyltransferase_3"/>
</dbReference>
<comment type="caution">
    <text evidence="4">The sequence shown here is derived from an EMBL/GenBank/DDBJ whole genome shotgun (WGS) entry which is preliminary data.</text>
</comment>
<feature type="domain" description="Acyltransferase 3" evidence="2">
    <location>
        <begin position="6"/>
        <end position="321"/>
    </location>
</feature>
<name>A0A845HG15_9BURK</name>
<evidence type="ECO:0000259" key="3">
    <source>
        <dbReference type="Pfam" id="PF19040"/>
    </source>
</evidence>
<dbReference type="InterPro" id="IPR043968">
    <property type="entry name" value="SGNH"/>
</dbReference>
<keyword evidence="1" id="KW-1133">Transmembrane helix</keyword>
<feature type="transmembrane region" description="Helical" evidence="1">
    <location>
        <begin position="195"/>
        <end position="213"/>
    </location>
</feature>
<protein>
    <submittedName>
        <fullName evidence="4">Acyltransferase family protein</fullName>
    </submittedName>
</protein>
<keyword evidence="1" id="KW-0812">Transmembrane</keyword>
<feature type="domain" description="SGNH" evidence="3">
    <location>
        <begin position="409"/>
        <end position="618"/>
    </location>
</feature>
<feature type="transmembrane region" description="Helical" evidence="1">
    <location>
        <begin position="30"/>
        <end position="51"/>
    </location>
</feature>
<keyword evidence="1" id="KW-0472">Membrane</keyword>
<evidence type="ECO:0000256" key="1">
    <source>
        <dbReference type="SAM" id="Phobius"/>
    </source>
</evidence>
<dbReference type="Pfam" id="PF01757">
    <property type="entry name" value="Acyl_transf_3"/>
    <property type="match status" value="1"/>
</dbReference>
<dbReference type="EMBL" id="WWCV01000020">
    <property type="protein sequence ID" value="MYN17691.1"/>
    <property type="molecule type" value="Genomic_DNA"/>
</dbReference>
<dbReference type="GO" id="GO:0016020">
    <property type="term" value="C:membrane"/>
    <property type="evidence" value="ECO:0007669"/>
    <property type="project" value="TreeGrafter"/>
</dbReference>
<dbReference type="InterPro" id="IPR002656">
    <property type="entry name" value="Acyl_transf_3_dom"/>
</dbReference>
<dbReference type="PANTHER" id="PTHR23028">
    <property type="entry name" value="ACETYLTRANSFERASE"/>
    <property type="match status" value="1"/>
</dbReference>
<feature type="transmembrane region" description="Helical" evidence="1">
    <location>
        <begin position="272"/>
        <end position="297"/>
    </location>
</feature>
<keyword evidence="4" id="KW-0808">Transferase</keyword>
<accession>A0A845HG15</accession>
<dbReference type="GO" id="GO:0009103">
    <property type="term" value="P:lipopolysaccharide biosynthetic process"/>
    <property type="evidence" value="ECO:0007669"/>
    <property type="project" value="TreeGrafter"/>
</dbReference>
<feature type="transmembrane region" description="Helical" evidence="1">
    <location>
        <begin position="220"/>
        <end position="236"/>
    </location>
</feature>
<evidence type="ECO:0000313" key="5">
    <source>
        <dbReference type="Proteomes" id="UP000484875"/>
    </source>
</evidence>
<feature type="transmembrane region" description="Helical" evidence="1">
    <location>
        <begin position="72"/>
        <end position="91"/>
    </location>
</feature>
<keyword evidence="5" id="KW-1185">Reference proteome</keyword>
<dbReference type="RefSeq" id="WP_161090299.1">
    <property type="nucleotide sequence ID" value="NZ_WWCV01000020.1"/>
</dbReference>
<feature type="transmembrane region" description="Helical" evidence="1">
    <location>
        <begin position="165"/>
        <end position="183"/>
    </location>
</feature>
<keyword evidence="4" id="KW-0012">Acyltransferase</keyword>
<organism evidence="4 5">
    <name type="scientific">Duganella vulcania</name>
    <dbReference type="NCBI Taxonomy" id="2692166"/>
    <lineage>
        <taxon>Bacteria</taxon>
        <taxon>Pseudomonadati</taxon>
        <taxon>Pseudomonadota</taxon>
        <taxon>Betaproteobacteria</taxon>
        <taxon>Burkholderiales</taxon>
        <taxon>Oxalobacteraceae</taxon>
        <taxon>Telluria group</taxon>
        <taxon>Duganella</taxon>
    </lineage>
</organism>
<sequence length="635" mass="70388">MDFRRDINGLRALAVLAVILYHFNSSWLPGGFAGVDVFFVISGYLMTSIVYRGLSNQTLSVLKFYMARGRRIIPALLVPCLLLLVAGWFFFLPSEYLALGKHVAASLGFVSNMVYWKESSYFAAGAHEKWLLHTWSLSVEWQFYLIYPVCMLLLNRWFGLRRLRWILLVGAAIGFAVSAYASSRWPDGAFFLLPSRAWEMMAGGLALLFPLTLTPARARLVEWTGLALIAGSYIALSENDIWPGYLALLPVTGAALIIAANRQTSLVTDNALFQWLGNISYSLYIWHWPVVVTLAYLGRLDNLGFQLAGIAAALIFAQLSYWFVEQKMRVRMSPRWSASWISGAVAVCALGLAVLIDHGVVTPTRAISVSDRARFVAEYDQKYLNLHTSHWIDKCNIANALTVHGTLRTDDVCTRKSGEGGVFLWGDSHAEALSFGLRKTLPAGMPFYQVTSSGCRPSVLVVDVKQKGLYKVACDYANALAMKKIAENRPEIVIVAQQKNHEKTDWQEFASTLKSLGVSQVVLVGPVPQWQPSLPIVVVNRHWGDTAPYITDAALDQNIVRTNARLKVATAHENITFVPLIDSLCNNNACLARVTPDNALLLVDYGHLSEEGSLYVVKNLLMPHLASTSHTASLN</sequence>
<gene>
    <name evidence="4" type="ORF">GTP81_13090</name>
</gene>
<feature type="transmembrane region" description="Helical" evidence="1">
    <location>
        <begin position="336"/>
        <end position="356"/>
    </location>
</feature>
<feature type="transmembrane region" description="Helical" evidence="1">
    <location>
        <begin position="242"/>
        <end position="260"/>
    </location>
</feature>
<reference evidence="4 5" key="1">
    <citation type="submission" date="2019-12" db="EMBL/GenBank/DDBJ databases">
        <title>Novel species isolated from a subtropical stream in China.</title>
        <authorList>
            <person name="Lu H."/>
        </authorList>
    </citation>
    <scope>NUCLEOTIDE SEQUENCE [LARGE SCALE GENOMIC DNA]</scope>
    <source>
        <strain evidence="4 5">FT107W</strain>
    </source>
</reference>
<dbReference type="PANTHER" id="PTHR23028:SF53">
    <property type="entry name" value="ACYL_TRANSF_3 DOMAIN-CONTAINING PROTEIN"/>
    <property type="match status" value="1"/>
</dbReference>
<feature type="transmembrane region" description="Helical" evidence="1">
    <location>
        <begin position="141"/>
        <end position="158"/>
    </location>
</feature>
<feature type="transmembrane region" description="Helical" evidence="1">
    <location>
        <begin position="7"/>
        <end position="24"/>
    </location>
</feature>
<dbReference type="AlphaFoldDB" id="A0A845HG15"/>
<evidence type="ECO:0000313" key="4">
    <source>
        <dbReference type="EMBL" id="MYN17691.1"/>
    </source>
</evidence>